<dbReference type="NCBIfam" id="TIGR03467">
    <property type="entry name" value="HpnE"/>
    <property type="match status" value="1"/>
</dbReference>
<dbReference type="InterPro" id="IPR036188">
    <property type="entry name" value="FAD/NAD-bd_sf"/>
</dbReference>
<dbReference type="KEGG" id="maer:DAI18_11695"/>
<dbReference type="InterPro" id="IPR017830">
    <property type="entry name" value="SQase_HpnE"/>
</dbReference>
<evidence type="ECO:0000259" key="1">
    <source>
        <dbReference type="Pfam" id="PF01593"/>
    </source>
</evidence>
<dbReference type="Gene3D" id="3.50.50.60">
    <property type="entry name" value="FAD/NAD(P)-binding domain"/>
    <property type="match status" value="1"/>
</dbReference>
<reference evidence="2 3" key="1">
    <citation type="submission" date="2018-04" db="EMBL/GenBank/DDBJ databases">
        <title>Denitrifier Microvirgula.</title>
        <authorList>
            <person name="Anderson E."/>
            <person name="Jang J."/>
            <person name="Ishii S."/>
        </authorList>
    </citation>
    <scope>NUCLEOTIDE SEQUENCE [LARGE SCALE GENOMIC DNA]</scope>
    <source>
        <strain evidence="2 3">BE2.4</strain>
    </source>
</reference>
<evidence type="ECO:0000313" key="3">
    <source>
        <dbReference type="Proteomes" id="UP000244173"/>
    </source>
</evidence>
<dbReference type="Pfam" id="PF01593">
    <property type="entry name" value="Amino_oxidase"/>
    <property type="match status" value="1"/>
</dbReference>
<dbReference type="AlphaFoldDB" id="A0A2S0PFB0"/>
<accession>A0A2S0PFB0</accession>
<dbReference type="PANTHER" id="PTHR42923">
    <property type="entry name" value="PROTOPORPHYRINOGEN OXIDASE"/>
    <property type="match status" value="1"/>
</dbReference>
<dbReference type="STRING" id="1122240.GCA_000620105_03145"/>
<dbReference type="SUPFAM" id="SSF51905">
    <property type="entry name" value="FAD/NAD(P)-binding domain"/>
    <property type="match status" value="1"/>
</dbReference>
<protein>
    <submittedName>
        <fullName evidence="2">Phytoene desaturase</fullName>
    </submittedName>
</protein>
<evidence type="ECO:0000313" key="2">
    <source>
        <dbReference type="EMBL" id="AVY96074.1"/>
    </source>
</evidence>
<dbReference type="Proteomes" id="UP000244173">
    <property type="component" value="Chromosome"/>
</dbReference>
<dbReference type="PANTHER" id="PTHR42923:SF47">
    <property type="entry name" value="BLR3003 PROTEIN"/>
    <property type="match status" value="1"/>
</dbReference>
<gene>
    <name evidence="2" type="ORF">DAI18_11695</name>
</gene>
<feature type="domain" description="Amine oxidase" evidence="1">
    <location>
        <begin position="14"/>
        <end position="423"/>
    </location>
</feature>
<dbReference type="GO" id="GO:0016491">
    <property type="term" value="F:oxidoreductase activity"/>
    <property type="evidence" value="ECO:0007669"/>
    <property type="project" value="InterPro"/>
</dbReference>
<organism evidence="2 3">
    <name type="scientific">Microvirgula aerodenitrificans</name>
    <dbReference type="NCBI Taxonomy" id="57480"/>
    <lineage>
        <taxon>Bacteria</taxon>
        <taxon>Pseudomonadati</taxon>
        <taxon>Pseudomonadota</taxon>
        <taxon>Betaproteobacteria</taxon>
        <taxon>Neisseriales</taxon>
        <taxon>Aquaspirillaceae</taxon>
        <taxon>Microvirgula</taxon>
    </lineage>
</organism>
<dbReference type="InterPro" id="IPR050464">
    <property type="entry name" value="Zeta_carotene_desat/Oxidored"/>
</dbReference>
<dbReference type="OrthoDB" id="7849608at2"/>
<proteinExistence type="predicted"/>
<keyword evidence="3" id="KW-1185">Reference proteome</keyword>
<dbReference type="EMBL" id="CP028519">
    <property type="protein sequence ID" value="AVY96074.1"/>
    <property type="molecule type" value="Genomic_DNA"/>
</dbReference>
<sequence length="433" mass="46108">MKPAQVAVIGAGYAGIAAAVELARRDHRVTLFEAGRVAGGRARRLGQAPRGLDNGQHLLLGAYRETLALMRSVGADPDRLLLRHPLALDVAGGVGLRLPAWPAPLHVLAGLATATGLDRSARARLLAAMLRLQLARFRVPAGMTVAAWLAATGQGPALVDGFWTPLVLAAMNTPPAKADMQILANVLRDSLAAGRAASDLLIPRTDLSALLPEPAIAWLGARGHAYRPGCRVQRIVPVDAGVDVDGQHFDGCVLATAPQHLSALLPADRSFDDLRSRVNSIAFQPIYTVYLRARTGARLPLPMMGLAGGIAQWVFDRGQFSDQEDLFAVVISGPGAHEAWDHAEIGQRVAAELAQQWPQLDGVEVLKVIAERRATFSCEAGMQRLRTDTPHARLRLAGDGVQNEYPATIEGAVRSGLTAARALDAGLKQENRT</sequence>
<name>A0A2S0PFB0_9NEIS</name>
<dbReference type="InterPro" id="IPR002937">
    <property type="entry name" value="Amino_oxidase"/>
</dbReference>